<sequence length="126" mass="14232">MSAASDLSVALRDFSANVRAEGRSLILRLSGNADMAAKDSLDSLLPRVHAEAQRISATEVQVDFRNLEFMNSSCFKSFVTWISEIGDLERSKEYKIRLLSNPEMHWQRRSLHALRCFAVDLISVES</sequence>
<reference evidence="1 2" key="1">
    <citation type="submission" date="2022-11" db="EMBL/GenBank/DDBJ databases">
        <title>Minimal conservation of predation-associated metabolite biosynthetic gene clusters underscores biosynthetic potential of Myxococcota including descriptions for ten novel species: Archangium lansinium sp. nov., Myxococcus landrumus sp. nov., Nannocystis bai.</title>
        <authorList>
            <person name="Ahearne A."/>
            <person name="Stevens C."/>
            <person name="Dowd S."/>
        </authorList>
    </citation>
    <scope>NUCLEOTIDE SEQUENCE [LARGE SCALE GENOMIC DNA]</scope>
    <source>
        <strain evidence="1 2">RJM3</strain>
    </source>
</reference>
<dbReference type="Gene3D" id="3.30.750.24">
    <property type="entry name" value="STAS domain"/>
    <property type="match status" value="1"/>
</dbReference>
<dbReference type="RefSeq" id="WP_271917479.1">
    <property type="nucleotide sequence ID" value="NZ_JAQNDO010000001.1"/>
</dbReference>
<comment type="caution">
    <text evidence="1">The sequence shown here is derived from an EMBL/GenBank/DDBJ whole genome shotgun (WGS) entry which is preliminary data.</text>
</comment>
<proteinExistence type="predicted"/>
<organism evidence="1 2">
    <name type="scientific">Polyangium mundeleinium</name>
    <dbReference type="NCBI Taxonomy" id="2995306"/>
    <lineage>
        <taxon>Bacteria</taxon>
        <taxon>Pseudomonadati</taxon>
        <taxon>Myxococcota</taxon>
        <taxon>Polyangia</taxon>
        <taxon>Polyangiales</taxon>
        <taxon>Polyangiaceae</taxon>
        <taxon>Polyangium</taxon>
    </lineage>
</organism>
<dbReference type="InterPro" id="IPR036513">
    <property type="entry name" value="STAS_dom_sf"/>
</dbReference>
<dbReference type="Proteomes" id="UP001221411">
    <property type="component" value="Unassembled WGS sequence"/>
</dbReference>
<gene>
    <name evidence="1" type="ORF">POL67_12345</name>
</gene>
<accession>A0ABT5EJY6</accession>
<evidence type="ECO:0000313" key="1">
    <source>
        <dbReference type="EMBL" id="MDC0742142.1"/>
    </source>
</evidence>
<name>A0ABT5EJY6_9BACT</name>
<evidence type="ECO:0000313" key="2">
    <source>
        <dbReference type="Proteomes" id="UP001221411"/>
    </source>
</evidence>
<protein>
    <recommendedName>
        <fullName evidence="3">STAS domain-containing protein</fullName>
    </recommendedName>
</protein>
<keyword evidence="2" id="KW-1185">Reference proteome</keyword>
<dbReference type="EMBL" id="JAQNDO010000001">
    <property type="protein sequence ID" value="MDC0742142.1"/>
    <property type="molecule type" value="Genomic_DNA"/>
</dbReference>
<evidence type="ECO:0008006" key="3">
    <source>
        <dbReference type="Google" id="ProtNLM"/>
    </source>
</evidence>